<dbReference type="AlphaFoldDB" id="A0A8D9F8H4"/>
<protein>
    <submittedName>
        <fullName evidence="1">Uncharacterized protein</fullName>
    </submittedName>
</protein>
<evidence type="ECO:0000313" key="1">
    <source>
        <dbReference type="EMBL" id="CAG6779160.1"/>
    </source>
</evidence>
<sequence length="110" mass="13204">MIILESFAQKRTGLKQVIHIVWIMKEKFRSRKCRRRPKREDYSGTGMLKEGTRPFDWETKTYQLSHKCLVKKYGYIVPVKSQTQRARYAIFSNKHCIQGVFFRRETQKTA</sequence>
<organism evidence="1">
    <name type="scientific">Cacopsylla melanoneura</name>
    <dbReference type="NCBI Taxonomy" id="428564"/>
    <lineage>
        <taxon>Eukaryota</taxon>
        <taxon>Metazoa</taxon>
        <taxon>Ecdysozoa</taxon>
        <taxon>Arthropoda</taxon>
        <taxon>Hexapoda</taxon>
        <taxon>Insecta</taxon>
        <taxon>Pterygota</taxon>
        <taxon>Neoptera</taxon>
        <taxon>Paraneoptera</taxon>
        <taxon>Hemiptera</taxon>
        <taxon>Sternorrhyncha</taxon>
        <taxon>Psylloidea</taxon>
        <taxon>Psyllidae</taxon>
        <taxon>Psyllinae</taxon>
        <taxon>Cacopsylla</taxon>
    </lineage>
</organism>
<proteinExistence type="predicted"/>
<reference evidence="1" key="1">
    <citation type="submission" date="2021-05" db="EMBL/GenBank/DDBJ databases">
        <authorList>
            <person name="Alioto T."/>
            <person name="Alioto T."/>
            <person name="Gomez Garrido J."/>
        </authorList>
    </citation>
    <scope>NUCLEOTIDE SEQUENCE</scope>
</reference>
<name>A0A8D9F8H4_9HEMI</name>
<dbReference type="EMBL" id="HBUF01612997">
    <property type="protein sequence ID" value="CAG6779160.1"/>
    <property type="molecule type" value="Transcribed_RNA"/>
</dbReference>
<accession>A0A8D9F8H4</accession>